<dbReference type="PANTHER" id="PTHR43393:SF2">
    <property type="entry name" value="CYTOKININ RIBOSIDE 5'-MONOPHOSPHATE PHOSPHORIBOHYDROLASE"/>
    <property type="match status" value="1"/>
</dbReference>
<dbReference type="NCBIfam" id="TIGR00730">
    <property type="entry name" value="Rossman fold protein, TIGR00730 family"/>
    <property type="match status" value="1"/>
</dbReference>
<dbReference type="GO" id="GO:0009691">
    <property type="term" value="P:cytokinin biosynthetic process"/>
    <property type="evidence" value="ECO:0007669"/>
    <property type="project" value="UniProtKB-UniRule"/>
</dbReference>
<keyword evidence="1" id="KW-0203">Cytokinin biosynthesis</keyword>
<dbReference type="InterPro" id="IPR005269">
    <property type="entry name" value="LOG"/>
</dbReference>
<reference evidence="2" key="1">
    <citation type="submission" date="2020-02" db="EMBL/GenBank/DDBJ databases">
        <authorList>
            <person name="Meier V. D."/>
        </authorList>
    </citation>
    <scope>NUCLEOTIDE SEQUENCE</scope>
    <source>
        <strain evidence="2">AVDCRST_MAG69</strain>
    </source>
</reference>
<dbReference type="EC" id="3.2.2.n1" evidence="1"/>
<dbReference type="SUPFAM" id="SSF102405">
    <property type="entry name" value="MCP/YpsA-like"/>
    <property type="match status" value="1"/>
</dbReference>
<dbReference type="GO" id="GO:0016787">
    <property type="term" value="F:hydrolase activity"/>
    <property type="evidence" value="ECO:0007669"/>
    <property type="project" value="UniProtKB-KW"/>
</dbReference>
<dbReference type="Pfam" id="PF03641">
    <property type="entry name" value="Lysine_decarbox"/>
    <property type="match status" value="1"/>
</dbReference>
<evidence type="ECO:0000313" key="2">
    <source>
        <dbReference type="EMBL" id="CAA9518053.1"/>
    </source>
</evidence>
<accession>A0A6J4TAF8</accession>
<name>A0A6J4TAF8_9ACTN</name>
<organism evidence="2">
    <name type="scientific">uncultured Solirubrobacteraceae bacterium</name>
    <dbReference type="NCBI Taxonomy" id="1162706"/>
    <lineage>
        <taxon>Bacteria</taxon>
        <taxon>Bacillati</taxon>
        <taxon>Actinomycetota</taxon>
        <taxon>Thermoleophilia</taxon>
        <taxon>Solirubrobacterales</taxon>
        <taxon>Solirubrobacteraceae</taxon>
        <taxon>environmental samples</taxon>
    </lineage>
</organism>
<gene>
    <name evidence="2" type="ORF">AVDCRST_MAG69-2891</name>
</gene>
<sequence>MDYTPRPPSNLDEELLEADSPAILSQLDDAARVLRIQDELQMGFKALAHVGKAVSIFGSARTPEEHPEYAQARHLAGLLGRRGFSIITGGGPGAMEAANRGARDVGVESIGLGIELPFEQSLNAHVDLELEFHYFFVRKVMFVRYASGFVVFPGGFGTMDELFEAATLVQTGKIRHFPIVLVGTDYWRGLTDWLAETMFPEGKISPGDVEMLHLTDDLEEVVDIIETAEHRRPRVPH</sequence>
<comment type="catalytic activity">
    <reaction evidence="1">
        <text>9-ribosyl-trans-zeatin 5'-phosphate + H2O = trans-zeatin + D-ribose 5-phosphate</text>
        <dbReference type="Rhea" id="RHEA:48564"/>
        <dbReference type="ChEBI" id="CHEBI:15377"/>
        <dbReference type="ChEBI" id="CHEBI:16522"/>
        <dbReference type="ChEBI" id="CHEBI:78346"/>
        <dbReference type="ChEBI" id="CHEBI:87947"/>
        <dbReference type="EC" id="3.2.2.n1"/>
    </reaction>
</comment>
<comment type="catalytic activity">
    <reaction evidence="1">
        <text>N(6)-(dimethylallyl)adenosine 5'-phosphate + H2O = N(6)-dimethylallyladenine + D-ribose 5-phosphate</text>
        <dbReference type="Rhea" id="RHEA:48560"/>
        <dbReference type="ChEBI" id="CHEBI:15377"/>
        <dbReference type="ChEBI" id="CHEBI:17660"/>
        <dbReference type="ChEBI" id="CHEBI:57526"/>
        <dbReference type="ChEBI" id="CHEBI:78346"/>
        <dbReference type="EC" id="3.2.2.n1"/>
    </reaction>
</comment>
<dbReference type="AlphaFoldDB" id="A0A6J4TAF8"/>
<protein>
    <recommendedName>
        <fullName evidence="1">Cytokinin riboside 5'-monophosphate phosphoribohydrolase</fullName>
        <ecNumber evidence="1">3.2.2.n1</ecNumber>
    </recommendedName>
</protein>
<proteinExistence type="inferred from homology"/>
<dbReference type="PANTHER" id="PTHR43393">
    <property type="entry name" value="CYTOKININ RIBOSIDE 5'-MONOPHOSPHATE PHOSPHORIBOHYDROLASE"/>
    <property type="match status" value="1"/>
</dbReference>
<keyword evidence="1" id="KW-0378">Hydrolase</keyword>
<dbReference type="Gene3D" id="3.40.50.450">
    <property type="match status" value="1"/>
</dbReference>
<dbReference type="InterPro" id="IPR031100">
    <property type="entry name" value="LOG_fam"/>
</dbReference>
<evidence type="ECO:0000256" key="1">
    <source>
        <dbReference type="RuleBase" id="RU363015"/>
    </source>
</evidence>
<dbReference type="GO" id="GO:0005829">
    <property type="term" value="C:cytosol"/>
    <property type="evidence" value="ECO:0007669"/>
    <property type="project" value="TreeGrafter"/>
</dbReference>
<comment type="similarity">
    <text evidence="1">Belongs to the LOG family.</text>
</comment>
<dbReference type="EMBL" id="CADCVP010000317">
    <property type="protein sequence ID" value="CAA9518053.1"/>
    <property type="molecule type" value="Genomic_DNA"/>
</dbReference>
<dbReference type="InterPro" id="IPR052341">
    <property type="entry name" value="LOG_family_nucleotidases"/>
</dbReference>